<accession>A0A0S1X8V1</accession>
<dbReference type="AlphaFoldDB" id="A0A0S1X8V1"/>
<dbReference type="PATRIC" id="fig|55802.8.peg.250"/>
<dbReference type="RefSeq" id="WP_056933191.1">
    <property type="nucleotide sequence ID" value="NZ_CP013050.1"/>
</dbReference>
<gene>
    <name evidence="1" type="ORF">TBCH5v1_0252</name>
</gene>
<proteinExistence type="predicted"/>
<dbReference type="EMBL" id="CP013050">
    <property type="protein sequence ID" value="ALM74230.1"/>
    <property type="molecule type" value="Genomic_DNA"/>
</dbReference>
<dbReference type="GeneID" id="26135543"/>
<dbReference type="STRING" id="55802.TBCH5v1_0252"/>
<evidence type="ECO:0000313" key="2">
    <source>
        <dbReference type="Proteomes" id="UP000066042"/>
    </source>
</evidence>
<sequence>MATKIKNSEGVKLLISEVAKAVGVSPKELMEYYEWKANLKKLKTKKITRKEIQQVLNEWKSKRTGISEEKAIEIYYEAEEEIKRWKEIERKLKKLGLE</sequence>
<organism evidence="1 2">
    <name type="scientific">Thermococcus barophilus</name>
    <dbReference type="NCBI Taxonomy" id="55802"/>
    <lineage>
        <taxon>Archaea</taxon>
        <taxon>Methanobacteriati</taxon>
        <taxon>Methanobacteriota</taxon>
        <taxon>Thermococci</taxon>
        <taxon>Thermococcales</taxon>
        <taxon>Thermococcaceae</taxon>
        <taxon>Thermococcus</taxon>
    </lineage>
</organism>
<dbReference type="Proteomes" id="UP000066042">
    <property type="component" value="Chromosome"/>
</dbReference>
<evidence type="ECO:0000313" key="1">
    <source>
        <dbReference type="EMBL" id="ALM74230.1"/>
    </source>
</evidence>
<name>A0A0S1X8V1_THEBA</name>
<reference evidence="1 2" key="1">
    <citation type="journal article" date="2016" name="Genome Announc.">
        <title>Complete genome sequence of the hyperthermophilic and piezophilic archaeon Thermococcus barophilus Ch5, capable of growth at the expense of hydrogenogenesis from carbon monoxide and formate.</title>
        <authorList>
            <person name="Oger P."/>
            <person name="Sokolova T.G."/>
            <person name="Kozhevnikova D.A."/>
            <person name="Taranov E.A."/>
            <person name="Vannier P."/>
            <person name="Lee H.S."/>
            <person name="Kwon K.K."/>
            <person name="Kang S.G."/>
            <person name="Lee J.H."/>
            <person name="Bonch-Osmolovskaya E.A."/>
            <person name="Lebedinsky A.V."/>
        </authorList>
    </citation>
    <scope>NUCLEOTIDE SEQUENCE [LARGE SCALE GENOMIC DNA]</scope>
    <source>
        <strain evidence="2">Ch5</strain>
    </source>
</reference>
<protein>
    <submittedName>
        <fullName evidence="1">Uncharacterized protein</fullName>
    </submittedName>
</protein>